<proteinExistence type="predicted"/>
<reference evidence="1 2" key="1">
    <citation type="submission" date="2022-01" db="EMBL/GenBank/DDBJ databases">
        <authorList>
            <person name="Xiong W."/>
            <person name="Schranz E."/>
        </authorList>
    </citation>
    <scope>NUCLEOTIDE SEQUENCE [LARGE SCALE GENOMIC DNA]</scope>
</reference>
<protein>
    <submittedName>
        <fullName evidence="1">Uncharacterized protein</fullName>
    </submittedName>
</protein>
<comment type="caution">
    <text evidence="1">The sequence shown here is derived from an EMBL/GenBank/DDBJ whole genome shotgun (WGS) entry which is preliminary data.</text>
</comment>
<gene>
    <name evidence="1" type="ORF">LVIROSA_LOCUS14543</name>
</gene>
<sequence>MQKWSIRLELDHAGTSSLPESTTTNGVNILHCPFLPSRPDPDFYDLPLPDLNSIAVVGIDDRYLHRCWRSGSGGRTIIVTFKVTRIGLSLLGF</sequence>
<evidence type="ECO:0000313" key="2">
    <source>
        <dbReference type="Proteomes" id="UP001157418"/>
    </source>
</evidence>
<dbReference type="AlphaFoldDB" id="A0AAU9N061"/>
<keyword evidence="2" id="KW-1185">Reference proteome</keyword>
<evidence type="ECO:0000313" key="1">
    <source>
        <dbReference type="EMBL" id="CAH1427545.1"/>
    </source>
</evidence>
<dbReference type="Proteomes" id="UP001157418">
    <property type="component" value="Unassembled WGS sequence"/>
</dbReference>
<name>A0AAU9N061_9ASTR</name>
<dbReference type="EMBL" id="CAKMRJ010002223">
    <property type="protein sequence ID" value="CAH1427545.1"/>
    <property type="molecule type" value="Genomic_DNA"/>
</dbReference>
<organism evidence="1 2">
    <name type="scientific">Lactuca virosa</name>
    <dbReference type="NCBI Taxonomy" id="75947"/>
    <lineage>
        <taxon>Eukaryota</taxon>
        <taxon>Viridiplantae</taxon>
        <taxon>Streptophyta</taxon>
        <taxon>Embryophyta</taxon>
        <taxon>Tracheophyta</taxon>
        <taxon>Spermatophyta</taxon>
        <taxon>Magnoliopsida</taxon>
        <taxon>eudicotyledons</taxon>
        <taxon>Gunneridae</taxon>
        <taxon>Pentapetalae</taxon>
        <taxon>asterids</taxon>
        <taxon>campanulids</taxon>
        <taxon>Asterales</taxon>
        <taxon>Asteraceae</taxon>
        <taxon>Cichorioideae</taxon>
        <taxon>Cichorieae</taxon>
        <taxon>Lactucinae</taxon>
        <taxon>Lactuca</taxon>
    </lineage>
</organism>
<accession>A0AAU9N061</accession>